<dbReference type="AlphaFoldDB" id="X1KBS5"/>
<name>X1KBS5_9ZZZZ</name>
<accession>X1KBS5</accession>
<gene>
    <name evidence="1" type="ORF">S06H3_11856</name>
</gene>
<proteinExistence type="predicted"/>
<evidence type="ECO:0000313" key="1">
    <source>
        <dbReference type="EMBL" id="GAI04068.1"/>
    </source>
</evidence>
<comment type="caution">
    <text evidence="1">The sequence shown here is derived from an EMBL/GenBank/DDBJ whole genome shotgun (WGS) entry which is preliminary data.</text>
</comment>
<dbReference type="EMBL" id="BARV01005828">
    <property type="protein sequence ID" value="GAI04068.1"/>
    <property type="molecule type" value="Genomic_DNA"/>
</dbReference>
<protein>
    <submittedName>
        <fullName evidence="1">Uncharacterized protein</fullName>
    </submittedName>
</protein>
<sequence length="213" mass="24414">MDVDERLYSIGAALGHVLRNKLDILVKLLGVPGAKDDEANRIMSLCKKDAKKNLEEFMNEFGREPDTFGDFLSYRRVENLLRNEGIRLSAEDAIEAYAQGDRKIKKLFDEKVDLEGIERIMYPPLLQGIHFGSSFPELAEKMYRKAYEDDKNFWTGKWHGLTIPEEFKVASLEETQRAVLQMVAAYASKCYPELVEPLGLGDFLEQSNSREQK</sequence>
<reference evidence="1" key="1">
    <citation type="journal article" date="2014" name="Front. Microbiol.">
        <title>High frequency of phylogenetically diverse reductive dehalogenase-homologous genes in deep subseafloor sedimentary metagenomes.</title>
        <authorList>
            <person name="Kawai M."/>
            <person name="Futagami T."/>
            <person name="Toyoda A."/>
            <person name="Takaki Y."/>
            <person name="Nishi S."/>
            <person name="Hori S."/>
            <person name="Arai W."/>
            <person name="Tsubouchi T."/>
            <person name="Morono Y."/>
            <person name="Uchiyama I."/>
            <person name="Ito T."/>
            <person name="Fujiyama A."/>
            <person name="Inagaki F."/>
            <person name="Takami H."/>
        </authorList>
    </citation>
    <scope>NUCLEOTIDE SEQUENCE</scope>
    <source>
        <strain evidence="1">Expedition CK06-06</strain>
    </source>
</reference>
<organism evidence="1">
    <name type="scientific">marine sediment metagenome</name>
    <dbReference type="NCBI Taxonomy" id="412755"/>
    <lineage>
        <taxon>unclassified sequences</taxon>
        <taxon>metagenomes</taxon>
        <taxon>ecological metagenomes</taxon>
    </lineage>
</organism>